<evidence type="ECO:0000313" key="3">
    <source>
        <dbReference type="Proteomes" id="UP000263900"/>
    </source>
</evidence>
<dbReference type="AlphaFoldDB" id="A0A3B7MYB3"/>
<name>A0A3B7MYB3_9BACT</name>
<dbReference type="EMBL" id="CP032157">
    <property type="protein sequence ID" value="AXY78553.1"/>
    <property type="molecule type" value="Genomic_DNA"/>
</dbReference>
<feature type="transmembrane region" description="Helical" evidence="1">
    <location>
        <begin position="85"/>
        <end position="110"/>
    </location>
</feature>
<accession>A0A3B7MYB3</accession>
<keyword evidence="1" id="KW-0472">Membrane</keyword>
<dbReference type="RefSeq" id="WP_119054425.1">
    <property type="nucleotide sequence ID" value="NZ_CP032157.1"/>
</dbReference>
<sequence>MKFIVSILLIALLSFAAGLYLGWWSLAQAAFIVAALIPQKPWKAYLSGFLGLLLLWGVLATWIDVRNQHILSQKMAQVLPLGGSYFLLILITALVAAIVAGFAALTGSYVRKK</sequence>
<proteinExistence type="predicted"/>
<keyword evidence="3" id="KW-1185">Reference proteome</keyword>
<feature type="transmembrane region" description="Helical" evidence="1">
    <location>
        <begin position="45"/>
        <end position="65"/>
    </location>
</feature>
<dbReference type="Proteomes" id="UP000263900">
    <property type="component" value="Chromosome"/>
</dbReference>
<evidence type="ECO:0000256" key="1">
    <source>
        <dbReference type="SAM" id="Phobius"/>
    </source>
</evidence>
<organism evidence="2 3">
    <name type="scientific">Paraflavitalea soli</name>
    <dbReference type="NCBI Taxonomy" id="2315862"/>
    <lineage>
        <taxon>Bacteria</taxon>
        <taxon>Pseudomonadati</taxon>
        <taxon>Bacteroidota</taxon>
        <taxon>Chitinophagia</taxon>
        <taxon>Chitinophagales</taxon>
        <taxon>Chitinophagaceae</taxon>
        <taxon>Paraflavitalea</taxon>
    </lineage>
</organism>
<protein>
    <submittedName>
        <fullName evidence="2">Uncharacterized protein</fullName>
    </submittedName>
</protein>
<keyword evidence="1" id="KW-0812">Transmembrane</keyword>
<dbReference type="KEGG" id="pseg:D3H65_07725"/>
<reference evidence="2 3" key="1">
    <citation type="submission" date="2018-09" db="EMBL/GenBank/DDBJ databases">
        <title>Genome sequencing of strain 6GH32-13.</title>
        <authorList>
            <person name="Weon H.-Y."/>
            <person name="Heo J."/>
            <person name="Kwon S.-W."/>
        </authorList>
    </citation>
    <scope>NUCLEOTIDE SEQUENCE [LARGE SCALE GENOMIC DNA]</scope>
    <source>
        <strain evidence="2 3">5GH32-13</strain>
    </source>
</reference>
<gene>
    <name evidence="2" type="ORF">D3H65_07725</name>
</gene>
<keyword evidence="1" id="KW-1133">Transmembrane helix</keyword>
<evidence type="ECO:0000313" key="2">
    <source>
        <dbReference type="EMBL" id="AXY78553.1"/>
    </source>
</evidence>